<evidence type="ECO:0000256" key="9">
    <source>
        <dbReference type="RuleBase" id="RU003811"/>
    </source>
</evidence>
<protein>
    <recommendedName>
        <fullName evidence="7 8">Glutamine-dependent NAD(+) synthetase</fullName>
        <ecNumber evidence="7 8">6.3.5.1</ecNumber>
    </recommendedName>
    <alternativeName>
        <fullName evidence="7 8">NAD(+) synthase [glutamine-hydrolyzing]</fullName>
    </alternativeName>
</protein>
<comment type="caution">
    <text evidence="7">Lacks conserved residue(s) required for the propagation of feature annotation.</text>
</comment>
<dbReference type="InterPro" id="IPR014445">
    <property type="entry name" value="Gln-dep_NAD_synthase"/>
</dbReference>
<dbReference type="PANTHER" id="PTHR23090:SF9">
    <property type="entry name" value="GLUTAMINE-DEPENDENT NAD(+) SYNTHETASE"/>
    <property type="match status" value="1"/>
</dbReference>
<dbReference type="InterPro" id="IPR041856">
    <property type="entry name" value="NAD+_synth_C"/>
</dbReference>
<feature type="binding site" evidence="7">
    <location>
        <position position="585"/>
    </location>
    <ligand>
        <name>deamido-NAD(+)</name>
        <dbReference type="ChEBI" id="CHEBI:58437"/>
        <note>ligand shared between two neighboring subunits</note>
    </ligand>
</feature>
<dbReference type="PROSITE" id="PS50263">
    <property type="entry name" value="CN_HYDROLASE"/>
    <property type="match status" value="1"/>
</dbReference>
<dbReference type="GO" id="GO:0004359">
    <property type="term" value="F:glutaminase activity"/>
    <property type="evidence" value="ECO:0007669"/>
    <property type="project" value="InterPro"/>
</dbReference>
<evidence type="ECO:0000313" key="11">
    <source>
        <dbReference type="EMBL" id="SMC09216.1"/>
    </source>
</evidence>
<dbReference type="CDD" id="cd00553">
    <property type="entry name" value="NAD_synthase"/>
    <property type="match status" value="1"/>
</dbReference>
<dbReference type="GO" id="GO:0008795">
    <property type="term" value="F:NAD+ synthase activity"/>
    <property type="evidence" value="ECO:0007669"/>
    <property type="project" value="UniProtKB-UniRule"/>
</dbReference>
<feature type="domain" description="CN hydrolase" evidence="10">
    <location>
        <begin position="4"/>
        <end position="258"/>
    </location>
</feature>
<dbReference type="InterPro" id="IPR003010">
    <property type="entry name" value="C-N_Hydrolase"/>
</dbReference>
<feature type="binding site" evidence="7">
    <location>
        <begin position="340"/>
        <end position="347"/>
    </location>
    <ligand>
        <name>ATP</name>
        <dbReference type="ChEBI" id="CHEBI:30616"/>
    </ligand>
</feature>
<evidence type="ECO:0000256" key="3">
    <source>
        <dbReference type="ARBA" id="ARBA00022598"/>
    </source>
</evidence>
<dbReference type="Proteomes" id="UP000192602">
    <property type="component" value="Unassembled WGS sequence"/>
</dbReference>
<dbReference type="PIRSF" id="PIRSF006630">
    <property type="entry name" value="NADS_GAT"/>
    <property type="match status" value="1"/>
</dbReference>
<comment type="similarity">
    <text evidence="9">Belongs to the NAD synthetase family.</text>
</comment>
<evidence type="ECO:0000256" key="4">
    <source>
        <dbReference type="ARBA" id="ARBA00022741"/>
    </source>
</evidence>
<feature type="binding site" evidence="7">
    <location>
        <position position="185"/>
    </location>
    <ligand>
        <name>L-glutamine</name>
        <dbReference type="ChEBI" id="CHEBI:58359"/>
    </ligand>
</feature>
<dbReference type="SUPFAM" id="SSF52402">
    <property type="entry name" value="Adenine nucleotide alpha hydrolases-like"/>
    <property type="match status" value="1"/>
</dbReference>
<keyword evidence="12" id="KW-1185">Reference proteome</keyword>
<dbReference type="Gene3D" id="3.60.110.10">
    <property type="entry name" value="Carbon-nitrogen hydrolase"/>
    <property type="match status" value="1"/>
</dbReference>
<keyword evidence="3 7" id="KW-0436">Ligase</keyword>
<comment type="similarity">
    <text evidence="2 7 8">In the C-terminal section; belongs to the NAD synthetase family.</text>
</comment>
<feature type="active site" description="For glutaminase activity" evidence="7">
    <location>
        <position position="109"/>
    </location>
</feature>
<evidence type="ECO:0000259" key="10">
    <source>
        <dbReference type="PROSITE" id="PS50263"/>
    </source>
</evidence>
<dbReference type="OrthoDB" id="9799210at2"/>
<dbReference type="EC" id="6.3.5.1" evidence="7 8"/>
<proteinExistence type="inferred from homology"/>
<dbReference type="GO" id="GO:0005737">
    <property type="term" value="C:cytoplasm"/>
    <property type="evidence" value="ECO:0007669"/>
    <property type="project" value="InterPro"/>
</dbReference>
<name>A0A1W1WSJ8_9BACT</name>
<evidence type="ECO:0000256" key="1">
    <source>
        <dbReference type="ARBA" id="ARBA00005188"/>
    </source>
</evidence>
<dbReference type="UniPathway" id="UPA00253">
    <property type="reaction ID" value="UER00334"/>
</dbReference>
<keyword evidence="4 7" id="KW-0547">Nucleotide-binding</keyword>
<comment type="catalytic activity">
    <reaction evidence="7 8">
        <text>deamido-NAD(+) + L-glutamine + ATP + H2O = L-glutamate + AMP + diphosphate + NAD(+) + H(+)</text>
        <dbReference type="Rhea" id="RHEA:24384"/>
        <dbReference type="ChEBI" id="CHEBI:15377"/>
        <dbReference type="ChEBI" id="CHEBI:15378"/>
        <dbReference type="ChEBI" id="CHEBI:29985"/>
        <dbReference type="ChEBI" id="CHEBI:30616"/>
        <dbReference type="ChEBI" id="CHEBI:33019"/>
        <dbReference type="ChEBI" id="CHEBI:57540"/>
        <dbReference type="ChEBI" id="CHEBI:58359"/>
        <dbReference type="ChEBI" id="CHEBI:58437"/>
        <dbReference type="ChEBI" id="CHEBI:456215"/>
        <dbReference type="EC" id="6.3.5.1"/>
    </reaction>
</comment>
<dbReference type="SUPFAM" id="SSF56317">
    <property type="entry name" value="Carbon-nitrogen hydrolase"/>
    <property type="match status" value="1"/>
</dbReference>
<dbReference type="Gene3D" id="3.40.50.620">
    <property type="entry name" value="HUPs"/>
    <property type="match status" value="1"/>
</dbReference>
<dbReference type="AlphaFoldDB" id="A0A1W1WSJ8"/>
<dbReference type="Pfam" id="PF00795">
    <property type="entry name" value="CN_hydrolase"/>
    <property type="match status" value="1"/>
</dbReference>
<evidence type="ECO:0000256" key="8">
    <source>
        <dbReference type="PIRNR" id="PIRNR006630"/>
    </source>
</evidence>
<keyword evidence="6 7" id="KW-0520">NAD</keyword>
<dbReference type="GO" id="GO:0005524">
    <property type="term" value="F:ATP binding"/>
    <property type="evidence" value="ECO:0007669"/>
    <property type="project" value="UniProtKB-UniRule"/>
</dbReference>
<accession>A0A1W1WSJ8</accession>
<dbReference type="EMBL" id="FWWZ01000001">
    <property type="protein sequence ID" value="SMC09216.1"/>
    <property type="molecule type" value="Genomic_DNA"/>
</dbReference>
<feature type="binding site" evidence="7">
    <location>
        <position position="115"/>
    </location>
    <ligand>
        <name>L-glutamine</name>
        <dbReference type="ChEBI" id="CHEBI:58359"/>
    </ligand>
</feature>
<dbReference type="GO" id="GO:0009435">
    <property type="term" value="P:NAD+ biosynthetic process"/>
    <property type="evidence" value="ECO:0007669"/>
    <property type="project" value="UniProtKB-UniRule"/>
</dbReference>
<feature type="binding site" evidence="7">
    <location>
        <position position="426"/>
    </location>
    <ligand>
        <name>deamido-NAD(+)</name>
        <dbReference type="ChEBI" id="CHEBI:58437"/>
        <note>ligand shared between two neighboring subunits</note>
    </ligand>
</feature>
<dbReference type="CDD" id="cd07570">
    <property type="entry name" value="GAT_Gln-NAD-synth"/>
    <property type="match status" value="1"/>
</dbReference>
<keyword evidence="5 7" id="KW-0067">ATP-binding</keyword>
<dbReference type="PANTHER" id="PTHR23090">
    <property type="entry name" value="NH 3 /GLUTAMINE-DEPENDENT NAD + SYNTHETASE"/>
    <property type="match status" value="1"/>
</dbReference>
<evidence type="ECO:0000256" key="7">
    <source>
        <dbReference type="HAMAP-Rule" id="MF_02090"/>
    </source>
</evidence>
<reference evidence="12" key="1">
    <citation type="submission" date="2017-04" db="EMBL/GenBank/DDBJ databases">
        <authorList>
            <person name="Varghese N."/>
            <person name="Submissions S."/>
        </authorList>
    </citation>
    <scope>NUCLEOTIDE SEQUENCE [LARGE SCALE GENOMIC DNA]</scope>
    <source>
        <strain evidence="12">DSM 16512</strain>
    </source>
</reference>
<evidence type="ECO:0000256" key="6">
    <source>
        <dbReference type="ARBA" id="ARBA00023027"/>
    </source>
</evidence>
<dbReference type="NCBIfam" id="NF002730">
    <property type="entry name" value="PRK02628.1"/>
    <property type="match status" value="1"/>
</dbReference>
<dbReference type="NCBIfam" id="TIGR00552">
    <property type="entry name" value="nadE"/>
    <property type="match status" value="1"/>
</dbReference>
<dbReference type="STRING" id="1069081.SAMN05660197_1022"/>
<evidence type="ECO:0000256" key="5">
    <source>
        <dbReference type="ARBA" id="ARBA00022840"/>
    </source>
</evidence>
<feature type="active site" description="Nucleophile; for glutaminase activity" evidence="7">
    <location>
        <position position="158"/>
    </location>
</feature>
<feature type="binding site" evidence="7">
    <location>
        <position position="450"/>
    </location>
    <ligand>
        <name>ATP</name>
        <dbReference type="ChEBI" id="CHEBI:30616"/>
    </ligand>
</feature>
<dbReference type="InterPro" id="IPR036526">
    <property type="entry name" value="C-N_Hydrolase_sf"/>
</dbReference>
<feature type="binding site" evidence="7">
    <location>
        <position position="191"/>
    </location>
    <ligand>
        <name>L-glutamine</name>
        <dbReference type="ChEBI" id="CHEBI:58359"/>
    </ligand>
</feature>
<dbReference type="RefSeq" id="WP_084275456.1">
    <property type="nucleotide sequence ID" value="NZ_AP026671.1"/>
</dbReference>
<dbReference type="Pfam" id="PF02540">
    <property type="entry name" value="NAD_synthase"/>
    <property type="match status" value="1"/>
</dbReference>
<sequence>MSFYRVAAVSPKLSLGDIAANVAIIKELMHTYKDAAVIVFPELCITGYTMGDLFLQQEVEKEVLAAIEELKAAAMDSIVIIGAPLWFRQRLYNCAVILQNGEIRGIVPKSYLPNYREFYEMRWFVSGKEIHGETLLGAPFGVDILFQSGELVVGVEICEDLWSVIPPSLYQAAAGANLICNLSASDEVVGKSAYRTELVRTQSARGVCAYAYASSGVGESSADVCYSGATLIAENGALLAQGERFSFASQGCIADIDTAKLKNLRGTETSYAQSERRSFRIVACADVPVQKTPKRYYDPHPFVPGKKADRDERCKEIFSIQSSALARRIRQIGDPKLIIGISGGLDSTLALLVCVEACEKLGKSRKDIIAVSMPGFGTTEGTRKSAKKLATTLGVTFKEIDIVDTVKKHFADIGHDESVHDVTFENAQARYRTMVLMDLANKLGGIVVGTGDLSEIALGFNTYNGDHMAMYNVNAGVPKTLVKYVIAWVASVKKDLSETLTKIIERPVSPELLPAQGEKIVQKTEEIIGPYELHDFFLYHFVKYGAEPKKLLMIAKLAFGKKYSEETIKKWLKVFIKRFFANQFKRDAMPDGVKVGTIALSPRGDWRMPSDVNVAMWLKELKE</sequence>
<dbReference type="InterPro" id="IPR014729">
    <property type="entry name" value="Rossmann-like_a/b/a_fold"/>
</dbReference>
<dbReference type="HAMAP" id="MF_02090">
    <property type="entry name" value="NadE_glutamine_dep"/>
    <property type="match status" value="1"/>
</dbReference>
<comment type="pathway">
    <text evidence="1 7 8">Cofactor biosynthesis; NAD(+) biosynthesis; NAD(+) from deamido-NAD(+) (L-Gln route): step 1/1.</text>
</comment>
<dbReference type="Gene3D" id="1.10.10.1140">
    <property type="entry name" value="Glutamine-dependent NAD+ synthetase, C-terminal domain"/>
    <property type="match status" value="1"/>
</dbReference>
<gene>
    <name evidence="7" type="primary">nadE</name>
    <name evidence="11" type="ORF">SAMN05660197_1022</name>
</gene>
<feature type="active site" description="Proton acceptor; for glutaminase activity" evidence="7">
    <location>
        <position position="42"/>
    </location>
</feature>
<evidence type="ECO:0000313" key="12">
    <source>
        <dbReference type="Proteomes" id="UP000192602"/>
    </source>
</evidence>
<evidence type="ECO:0000256" key="2">
    <source>
        <dbReference type="ARBA" id="ARBA00007145"/>
    </source>
</evidence>
<dbReference type="GO" id="GO:0003952">
    <property type="term" value="F:NAD+ synthase (glutamine-hydrolyzing) activity"/>
    <property type="evidence" value="ECO:0007669"/>
    <property type="project" value="UniProtKB-UniRule"/>
</dbReference>
<feature type="binding site" evidence="7">
    <location>
        <position position="455"/>
    </location>
    <ligand>
        <name>deamido-NAD(+)</name>
        <dbReference type="ChEBI" id="CHEBI:58437"/>
        <note>ligand shared between two neighboring subunits</note>
    </ligand>
</feature>
<organism evidence="11 12">
    <name type="scientific">Nitratiruptor tergarcus DSM 16512</name>
    <dbReference type="NCBI Taxonomy" id="1069081"/>
    <lineage>
        <taxon>Bacteria</taxon>
        <taxon>Pseudomonadati</taxon>
        <taxon>Campylobacterota</taxon>
        <taxon>Epsilonproteobacteria</taxon>
        <taxon>Nautiliales</taxon>
        <taxon>Nitratiruptoraceae</taxon>
        <taxon>Nitratiruptor</taxon>
    </lineage>
</organism>
<comment type="function">
    <text evidence="7">Catalyzes the ATP-dependent amidation of deamido-NAD to form NAD. Uses L-glutamine as a nitrogen source.</text>
</comment>
<dbReference type="InterPro" id="IPR022310">
    <property type="entry name" value="NAD/GMP_synthase"/>
</dbReference>
<dbReference type="InterPro" id="IPR003694">
    <property type="entry name" value="NAD_synthase"/>
</dbReference>